<dbReference type="PATRIC" id="fig|1618570.3.peg.992"/>
<dbReference type="SUPFAM" id="SSF53271">
    <property type="entry name" value="PRTase-like"/>
    <property type="match status" value="1"/>
</dbReference>
<dbReference type="Pfam" id="PF00156">
    <property type="entry name" value="Pribosyltran"/>
    <property type="match status" value="1"/>
</dbReference>
<dbReference type="Gene3D" id="3.40.50.2020">
    <property type="match status" value="1"/>
</dbReference>
<reference evidence="2 3" key="1">
    <citation type="journal article" date="2015" name="Nature">
        <title>rRNA introns, odd ribosomes, and small enigmatic genomes across a large radiation of phyla.</title>
        <authorList>
            <person name="Brown C.T."/>
            <person name="Hug L.A."/>
            <person name="Thomas B.C."/>
            <person name="Sharon I."/>
            <person name="Castelle C.J."/>
            <person name="Singh A."/>
            <person name="Wilkins M.J."/>
            <person name="Williams K.H."/>
            <person name="Banfield J.F."/>
        </authorList>
    </citation>
    <scope>NUCLEOTIDE SEQUENCE [LARGE SCALE GENOMIC DNA]</scope>
</reference>
<dbReference type="EMBL" id="LBVL01000011">
    <property type="protein sequence ID" value="KKQ84995.1"/>
    <property type="molecule type" value="Genomic_DNA"/>
</dbReference>
<sequence>MFRREHKVFKDRKEAGFLLARKLTRYKKKKDVIVLGIPRGGVVVAKIISIKLRVPFNIIVTKKIGAPYQEELAIGAVSEGGEYILDQELIDRLNVVKDYIEKVVKDKKREVKERVNKFRLGNLKLRLKSTTIILVDDGIATGATTQAAIKYLRKKKVKKIILAVPVAPKDSILKFRKLTDELIVLETPYDFRAVGQFYRNFPQVSDEEVVELLKTS</sequence>
<dbReference type="Proteomes" id="UP000034081">
    <property type="component" value="Unassembled WGS sequence"/>
</dbReference>
<evidence type="ECO:0000313" key="3">
    <source>
        <dbReference type="Proteomes" id="UP000034081"/>
    </source>
</evidence>
<dbReference type="CDD" id="cd06223">
    <property type="entry name" value="PRTases_typeI"/>
    <property type="match status" value="1"/>
</dbReference>
<feature type="domain" description="Phosphoribosyltransferase" evidence="1">
    <location>
        <begin position="19"/>
        <end position="180"/>
    </location>
</feature>
<dbReference type="STRING" id="1618570.UT08_C0011G0013"/>
<evidence type="ECO:0000313" key="2">
    <source>
        <dbReference type="EMBL" id="KKQ84995.1"/>
    </source>
</evidence>
<keyword evidence="2" id="KW-0328">Glycosyltransferase</keyword>
<protein>
    <submittedName>
        <fullName evidence="2">Phosphoribosyltransferase</fullName>
    </submittedName>
</protein>
<evidence type="ECO:0000259" key="1">
    <source>
        <dbReference type="Pfam" id="PF00156"/>
    </source>
</evidence>
<organism evidence="2 3">
    <name type="scientific">Candidatus Woesebacteria bacterium GW2011_GWB1_38_8</name>
    <dbReference type="NCBI Taxonomy" id="1618570"/>
    <lineage>
        <taxon>Bacteria</taxon>
        <taxon>Candidatus Woeseibacteriota</taxon>
    </lineage>
</organism>
<dbReference type="InterPro" id="IPR000836">
    <property type="entry name" value="PRTase_dom"/>
</dbReference>
<dbReference type="Gene3D" id="3.30.1310.20">
    <property type="entry name" value="PRTase-like"/>
    <property type="match status" value="1"/>
</dbReference>
<proteinExistence type="predicted"/>
<gene>
    <name evidence="2" type="ORF">UT08_C0011G0013</name>
</gene>
<keyword evidence="2" id="KW-0808">Transferase</keyword>
<accession>A0A0G0LAU4</accession>
<dbReference type="AlphaFoldDB" id="A0A0G0LAU4"/>
<name>A0A0G0LAU4_9BACT</name>
<dbReference type="GO" id="GO:0016757">
    <property type="term" value="F:glycosyltransferase activity"/>
    <property type="evidence" value="ECO:0007669"/>
    <property type="project" value="UniProtKB-KW"/>
</dbReference>
<dbReference type="InterPro" id="IPR029057">
    <property type="entry name" value="PRTase-like"/>
</dbReference>
<comment type="caution">
    <text evidence="2">The sequence shown here is derived from an EMBL/GenBank/DDBJ whole genome shotgun (WGS) entry which is preliminary data.</text>
</comment>